<dbReference type="GO" id="GO:0030544">
    <property type="term" value="F:Hsp70 protein binding"/>
    <property type="evidence" value="ECO:0007669"/>
    <property type="project" value="InterPro"/>
</dbReference>
<sequence>MSHRPWTHTPPPPLRPSDRPIYPPGERGLGGARAGGDASPEVPGLELGSGPSRVPTGRSQSWPRGGLPAPGGADPVAFLRRAHLFISCRGPGSRKMGTSPCSPQPVSQDKHVHTLSGAYRLSAHCPVLGESSWVAVQTSLCHPMGCCCCGETEAGLCELGAGRRIGIKALGESHGCGSWARKRCHGMGRGPRPGLTALSSCSTSAARKMVKETGYYDLLGVRPGASLDEIKRAYRRLALRYHPDKNPSEGERFKQISQAYEVLSDAHKRALYDRGGERAMKEGGLGSRGGSGGFGSPMDIFDLFFGGGVRMRGRADRRGKTVVHQLSVSLEDLYNGTTRKLSLQKNIICRKCGGCGVREGAQRRCPKCHGSGMEVRIHQLGPSMIQQIQTVCSQCQGQGEWIRPRDCCLTCNGRKVVREKKILSVHLDKGMKDGQKITFHEEGDQVPGLEPGDIIIVLDQKEHPVFRRSGDDLIVKREISLADALCGCRQVIRTLDNRTLLISSQPGDVIRPGDLKCVPNEGMPVYRSPFQKGKLILQFQVKFPEPGWLPTDRLRQLQAFFPPQEEVMATEDTEEEPLAVGSVAGSSCRQPNGYIFHRDSSALD</sequence>
<keyword evidence="12" id="KW-1185">Reference proteome</keyword>
<keyword evidence="4 7" id="KW-0862">Zinc</keyword>
<dbReference type="GO" id="GO:0005524">
    <property type="term" value="F:ATP binding"/>
    <property type="evidence" value="ECO:0007669"/>
    <property type="project" value="InterPro"/>
</dbReference>
<keyword evidence="1 7" id="KW-0479">Metal-binding</keyword>
<protein>
    <recommendedName>
        <fullName evidence="13">DnaJ heat shock protein family (Hsp40) member A1</fullName>
    </recommendedName>
</protein>
<dbReference type="PROSITE" id="PS50076">
    <property type="entry name" value="DNAJ_2"/>
    <property type="match status" value="1"/>
</dbReference>
<dbReference type="Pfam" id="PF00226">
    <property type="entry name" value="DnaJ"/>
    <property type="match status" value="1"/>
</dbReference>
<dbReference type="InterPro" id="IPR044713">
    <property type="entry name" value="DNJA1/2-like"/>
</dbReference>
<dbReference type="AlphaFoldDB" id="A0A663DSV0"/>
<dbReference type="FunFam" id="2.10.230.10:FF:000001">
    <property type="entry name" value="DnaJ subfamily A member 2"/>
    <property type="match status" value="1"/>
</dbReference>
<dbReference type="FunFam" id="2.60.260.20:FF:000003">
    <property type="entry name" value="DnaJ subfamily A member 2"/>
    <property type="match status" value="1"/>
</dbReference>
<dbReference type="InterPro" id="IPR001305">
    <property type="entry name" value="HSP_DnaJ_Cys-rich_dom"/>
</dbReference>
<keyword evidence="6" id="KW-0449">Lipoprotein</keyword>
<dbReference type="Pfam" id="PF00684">
    <property type="entry name" value="DnaJ_CXXCXGXG"/>
    <property type="match status" value="1"/>
</dbReference>
<evidence type="ECO:0000256" key="1">
    <source>
        <dbReference type="ARBA" id="ARBA00022723"/>
    </source>
</evidence>
<dbReference type="Gene3D" id="2.10.230.10">
    <property type="entry name" value="Heat shock protein DnaJ, cysteine-rich domain"/>
    <property type="match status" value="1"/>
</dbReference>
<dbReference type="InParanoid" id="A0A663DSV0"/>
<dbReference type="GO" id="GO:0008270">
    <property type="term" value="F:zinc ion binding"/>
    <property type="evidence" value="ECO:0007669"/>
    <property type="project" value="UniProtKB-KW"/>
</dbReference>
<keyword evidence="3 7" id="KW-0863">Zinc-finger</keyword>
<dbReference type="SUPFAM" id="SSF57938">
    <property type="entry name" value="DnaJ/Hsp40 cysteine-rich domain"/>
    <property type="match status" value="1"/>
</dbReference>
<dbReference type="PRINTS" id="PR00625">
    <property type="entry name" value="JDOMAIN"/>
</dbReference>
<dbReference type="SUPFAM" id="SSF49493">
    <property type="entry name" value="HSP40/DnaJ peptide-binding domain"/>
    <property type="match status" value="2"/>
</dbReference>
<dbReference type="InterPro" id="IPR036410">
    <property type="entry name" value="HSP_DnaJ_Cys-rich_dom_sf"/>
</dbReference>
<evidence type="ECO:0008006" key="13">
    <source>
        <dbReference type="Google" id="ProtNLM"/>
    </source>
</evidence>
<name>A0A663DSV0_AQUCH</name>
<feature type="region of interest" description="Disordered" evidence="8">
    <location>
        <begin position="1"/>
        <end position="69"/>
    </location>
</feature>
<dbReference type="GeneTree" id="ENSGT00940000153558"/>
<evidence type="ECO:0000256" key="8">
    <source>
        <dbReference type="SAM" id="MobiDB-lite"/>
    </source>
</evidence>
<evidence type="ECO:0000313" key="12">
    <source>
        <dbReference type="Proteomes" id="UP000472275"/>
    </source>
</evidence>
<evidence type="ECO:0000256" key="2">
    <source>
        <dbReference type="ARBA" id="ARBA00022737"/>
    </source>
</evidence>
<keyword evidence="5" id="KW-0143">Chaperone</keyword>
<dbReference type="Proteomes" id="UP000472275">
    <property type="component" value="Chromosome 9"/>
</dbReference>
<keyword evidence="6" id="KW-0636">Prenylation</keyword>
<dbReference type="PROSITE" id="PS51188">
    <property type="entry name" value="ZF_CR"/>
    <property type="match status" value="1"/>
</dbReference>
<organism evidence="11 12">
    <name type="scientific">Aquila chrysaetos chrysaetos</name>
    <dbReference type="NCBI Taxonomy" id="223781"/>
    <lineage>
        <taxon>Eukaryota</taxon>
        <taxon>Metazoa</taxon>
        <taxon>Chordata</taxon>
        <taxon>Craniata</taxon>
        <taxon>Vertebrata</taxon>
        <taxon>Euteleostomi</taxon>
        <taxon>Archelosauria</taxon>
        <taxon>Archosauria</taxon>
        <taxon>Dinosauria</taxon>
        <taxon>Saurischia</taxon>
        <taxon>Theropoda</taxon>
        <taxon>Coelurosauria</taxon>
        <taxon>Aves</taxon>
        <taxon>Neognathae</taxon>
        <taxon>Neoaves</taxon>
        <taxon>Telluraves</taxon>
        <taxon>Accipitrimorphae</taxon>
        <taxon>Accipitriformes</taxon>
        <taxon>Accipitridae</taxon>
        <taxon>Accipitrinae</taxon>
        <taxon>Aquila</taxon>
    </lineage>
</organism>
<evidence type="ECO:0000259" key="9">
    <source>
        <dbReference type="PROSITE" id="PS50076"/>
    </source>
</evidence>
<evidence type="ECO:0000256" key="7">
    <source>
        <dbReference type="PROSITE-ProRule" id="PRU00546"/>
    </source>
</evidence>
<reference evidence="11" key="1">
    <citation type="submission" date="2025-08" db="UniProtKB">
        <authorList>
            <consortium name="Ensembl"/>
        </authorList>
    </citation>
    <scope>IDENTIFICATION</scope>
</reference>
<dbReference type="PANTHER" id="PTHR43888">
    <property type="entry name" value="DNAJ-LIKE-2, ISOFORM A-RELATED"/>
    <property type="match status" value="1"/>
</dbReference>
<dbReference type="Ensembl" id="ENSACCT00020002901.1">
    <property type="protein sequence ID" value="ENSACCP00020002799.1"/>
    <property type="gene ID" value="ENSACCG00020001921.1"/>
</dbReference>
<dbReference type="FunFam" id="1.10.287.110:FF:000014">
    <property type="entry name" value="dnaJ homolog subfamily A member 1"/>
    <property type="match status" value="1"/>
</dbReference>
<dbReference type="SMART" id="SM00271">
    <property type="entry name" value="DnaJ"/>
    <property type="match status" value="1"/>
</dbReference>
<dbReference type="InterPro" id="IPR001623">
    <property type="entry name" value="DnaJ_domain"/>
</dbReference>
<dbReference type="InterPro" id="IPR002939">
    <property type="entry name" value="DnaJ_C"/>
</dbReference>
<dbReference type="SUPFAM" id="SSF46565">
    <property type="entry name" value="Chaperone J-domain"/>
    <property type="match status" value="1"/>
</dbReference>
<dbReference type="GO" id="GO:0051082">
    <property type="term" value="F:unfolded protein binding"/>
    <property type="evidence" value="ECO:0007669"/>
    <property type="project" value="InterPro"/>
</dbReference>
<dbReference type="GO" id="GO:0009408">
    <property type="term" value="P:response to heat"/>
    <property type="evidence" value="ECO:0007669"/>
    <property type="project" value="InterPro"/>
</dbReference>
<dbReference type="InterPro" id="IPR018253">
    <property type="entry name" value="DnaJ_domain_CS"/>
</dbReference>
<dbReference type="Gene3D" id="1.10.287.110">
    <property type="entry name" value="DnaJ domain"/>
    <property type="match status" value="1"/>
</dbReference>
<dbReference type="GO" id="GO:0006457">
    <property type="term" value="P:protein folding"/>
    <property type="evidence" value="ECO:0007669"/>
    <property type="project" value="InterPro"/>
</dbReference>
<evidence type="ECO:0000256" key="4">
    <source>
        <dbReference type="ARBA" id="ARBA00022833"/>
    </source>
</evidence>
<dbReference type="CDD" id="cd06257">
    <property type="entry name" value="DnaJ"/>
    <property type="match status" value="1"/>
</dbReference>
<feature type="domain" description="CR-type" evidence="10">
    <location>
        <begin position="336"/>
        <end position="420"/>
    </location>
</feature>
<keyword evidence="2" id="KW-0677">Repeat</keyword>
<evidence type="ECO:0000313" key="11">
    <source>
        <dbReference type="Ensembl" id="ENSACCP00020002799.1"/>
    </source>
</evidence>
<evidence type="ECO:0000256" key="5">
    <source>
        <dbReference type="ARBA" id="ARBA00023186"/>
    </source>
</evidence>
<evidence type="ECO:0000259" key="10">
    <source>
        <dbReference type="PROSITE" id="PS51188"/>
    </source>
</evidence>
<evidence type="ECO:0000256" key="6">
    <source>
        <dbReference type="ARBA" id="ARBA00023289"/>
    </source>
</evidence>
<dbReference type="CDD" id="cd10747">
    <property type="entry name" value="DnaJ_C"/>
    <property type="match status" value="1"/>
</dbReference>
<feature type="zinc finger region" description="CR-type" evidence="7">
    <location>
        <begin position="336"/>
        <end position="420"/>
    </location>
</feature>
<dbReference type="CDD" id="cd10719">
    <property type="entry name" value="DnaJ_zf"/>
    <property type="match status" value="1"/>
</dbReference>
<reference evidence="11" key="2">
    <citation type="submission" date="2025-09" db="UniProtKB">
        <authorList>
            <consortium name="Ensembl"/>
        </authorList>
    </citation>
    <scope>IDENTIFICATION</scope>
</reference>
<dbReference type="PROSITE" id="PS00636">
    <property type="entry name" value="DNAJ_1"/>
    <property type="match status" value="1"/>
</dbReference>
<dbReference type="InterPro" id="IPR008971">
    <property type="entry name" value="HSP40/DnaJ_pept-bd"/>
</dbReference>
<dbReference type="Gene3D" id="2.60.260.20">
    <property type="entry name" value="Urease metallochaperone UreE, N-terminal domain"/>
    <property type="match status" value="2"/>
</dbReference>
<feature type="domain" description="J" evidence="9">
    <location>
        <begin position="214"/>
        <end position="276"/>
    </location>
</feature>
<dbReference type="InterPro" id="IPR036869">
    <property type="entry name" value="J_dom_sf"/>
</dbReference>
<dbReference type="Pfam" id="PF01556">
    <property type="entry name" value="DnaJ_C"/>
    <property type="match status" value="1"/>
</dbReference>
<accession>A0A663DSV0</accession>
<evidence type="ECO:0000256" key="3">
    <source>
        <dbReference type="ARBA" id="ARBA00022771"/>
    </source>
</evidence>
<dbReference type="HAMAP" id="MF_01152">
    <property type="entry name" value="DnaJ"/>
    <property type="match status" value="1"/>
</dbReference>
<gene>
    <name evidence="11" type="primary">LOC115346419</name>
</gene>
<proteinExistence type="inferred from homology"/>
<dbReference type="InterPro" id="IPR012724">
    <property type="entry name" value="DnaJ"/>
</dbReference>